<name>A0A0G0YHX2_9BACT</name>
<evidence type="ECO:0000313" key="1">
    <source>
        <dbReference type="EMBL" id="KKR99947.1"/>
    </source>
</evidence>
<reference evidence="1 2" key="1">
    <citation type="journal article" date="2015" name="Nature">
        <title>rRNA introns, odd ribosomes, and small enigmatic genomes across a large radiation of phyla.</title>
        <authorList>
            <person name="Brown C.T."/>
            <person name="Hug L.A."/>
            <person name="Thomas B.C."/>
            <person name="Sharon I."/>
            <person name="Castelle C.J."/>
            <person name="Singh A."/>
            <person name="Wilkins M.J."/>
            <person name="Williams K.H."/>
            <person name="Banfield J.F."/>
        </authorList>
    </citation>
    <scope>NUCLEOTIDE SEQUENCE [LARGE SCALE GENOMIC DNA]</scope>
</reference>
<dbReference type="EMBL" id="LCAW01000001">
    <property type="protein sequence ID" value="KKR99947.1"/>
    <property type="molecule type" value="Genomic_DNA"/>
</dbReference>
<comment type="caution">
    <text evidence="1">The sequence shown here is derived from an EMBL/GenBank/DDBJ whole genome shotgun (WGS) entry which is preliminary data.</text>
</comment>
<protein>
    <submittedName>
        <fullName evidence="1">Uncharacterized protein</fullName>
    </submittedName>
</protein>
<organism evidence="1 2">
    <name type="scientific">Candidatus Uhrbacteria bacterium GW2011_GWC1_41_20</name>
    <dbReference type="NCBI Taxonomy" id="1618983"/>
    <lineage>
        <taxon>Bacteria</taxon>
        <taxon>Candidatus Uhriibacteriota</taxon>
    </lineage>
</organism>
<proteinExistence type="predicted"/>
<accession>A0A0G0YHX2</accession>
<sequence>MSRTAQQPEEEVNVPPRFVIKVEVCASKLAMQSVSTLVRDKFVEVMLNGDELDTDIHLGVLLIEDESDLVEVEVREPRGEPPLTRVVITQNDPIRDHWIVGRTGMAENPLELRLASEIAKAMAWHYDQIWGAGQVRFANNFQRSRAGDPTRRETTKVWKPAEVSDQAPDAGVLSMPKNLRGRTFLTDTSHLRV</sequence>
<dbReference type="Proteomes" id="UP000033930">
    <property type="component" value="Unassembled WGS sequence"/>
</dbReference>
<evidence type="ECO:0000313" key="2">
    <source>
        <dbReference type="Proteomes" id="UP000033930"/>
    </source>
</evidence>
<gene>
    <name evidence="1" type="ORF">UU50_C0001G0005</name>
</gene>
<dbReference type="AlphaFoldDB" id="A0A0G0YHX2"/>